<name>A0A200QK09_MACCD</name>
<organism evidence="2 3">
    <name type="scientific">Macleaya cordata</name>
    <name type="common">Five-seeded plume-poppy</name>
    <name type="synonym">Bocconia cordata</name>
    <dbReference type="NCBI Taxonomy" id="56857"/>
    <lineage>
        <taxon>Eukaryota</taxon>
        <taxon>Viridiplantae</taxon>
        <taxon>Streptophyta</taxon>
        <taxon>Embryophyta</taxon>
        <taxon>Tracheophyta</taxon>
        <taxon>Spermatophyta</taxon>
        <taxon>Magnoliopsida</taxon>
        <taxon>Ranunculales</taxon>
        <taxon>Papaveraceae</taxon>
        <taxon>Papaveroideae</taxon>
        <taxon>Macleaya</taxon>
    </lineage>
</organism>
<dbReference type="InterPro" id="IPR009646">
    <property type="entry name" value="Root_cap"/>
</dbReference>
<dbReference type="OrthoDB" id="2012063at2759"/>
<feature type="signal peptide" evidence="1">
    <location>
        <begin position="1"/>
        <end position="18"/>
    </location>
</feature>
<evidence type="ECO:0000313" key="3">
    <source>
        <dbReference type="Proteomes" id="UP000195402"/>
    </source>
</evidence>
<dbReference type="STRING" id="56857.A0A200QK09"/>
<dbReference type="AlphaFoldDB" id="A0A200QK09"/>
<keyword evidence="3" id="KW-1185">Reference proteome</keyword>
<comment type="caution">
    <text evidence="2">The sequence shown here is derived from an EMBL/GenBank/DDBJ whole genome shotgun (WGS) entry which is preliminary data.</text>
</comment>
<accession>A0A200QK09</accession>
<proteinExistence type="predicted"/>
<protein>
    <submittedName>
        <fullName evidence="2">Root cap</fullName>
    </submittedName>
</protein>
<sequence>MFFLIIFLISSLAQLTHADPYSGGAPGAPPPPSAVAGKEFPPQTFFCNDPHSKCFGKNINCPQQCPMLKPASPKDKACFIDCNSIKCEAICMNRKPNCKGIGAACYDPRFVGGDGVMFYFHGKTNEHFSLVSDSNLQINARFIGRRPQGRTRDNTWIQALGFMFNSHTFSLAAKRVAQWDDQVDQLVFTYNNKPLAIEEGHLSTWAASDSQLTVERTANCNSVIVKLPGFVEISVNVVPVTKEDDRIHKYQIPSDDCFAHLEVQFKFLDLSEKVEGVLGQTYRPGFENPVKRGVAMPIMGGEDKYKTSSLLSADCKYCIFSPENSDGSANSLVLDPTMTTVDCTSRMSNGRGIVCRR</sequence>
<reference evidence="2 3" key="1">
    <citation type="journal article" date="2017" name="Mol. Plant">
        <title>The Genome of Medicinal Plant Macleaya cordata Provides New Insights into Benzylisoquinoline Alkaloids Metabolism.</title>
        <authorList>
            <person name="Liu X."/>
            <person name="Liu Y."/>
            <person name="Huang P."/>
            <person name="Ma Y."/>
            <person name="Qing Z."/>
            <person name="Tang Q."/>
            <person name="Cao H."/>
            <person name="Cheng P."/>
            <person name="Zheng Y."/>
            <person name="Yuan Z."/>
            <person name="Zhou Y."/>
            <person name="Liu J."/>
            <person name="Tang Z."/>
            <person name="Zhuo Y."/>
            <person name="Zhang Y."/>
            <person name="Yu L."/>
            <person name="Huang J."/>
            <person name="Yang P."/>
            <person name="Peng Q."/>
            <person name="Zhang J."/>
            <person name="Jiang W."/>
            <person name="Zhang Z."/>
            <person name="Lin K."/>
            <person name="Ro D.K."/>
            <person name="Chen X."/>
            <person name="Xiong X."/>
            <person name="Shang Y."/>
            <person name="Huang S."/>
            <person name="Zeng J."/>
        </authorList>
    </citation>
    <scope>NUCLEOTIDE SEQUENCE [LARGE SCALE GENOMIC DNA]</scope>
    <source>
        <strain evidence="3">cv. BLH2017</strain>
        <tissue evidence="2">Root</tissue>
    </source>
</reference>
<dbReference type="EMBL" id="MVGT01001847">
    <property type="protein sequence ID" value="OVA10774.1"/>
    <property type="molecule type" value="Genomic_DNA"/>
</dbReference>
<dbReference type="Pfam" id="PF06830">
    <property type="entry name" value="Root_cap"/>
    <property type="match status" value="1"/>
</dbReference>
<gene>
    <name evidence="2" type="ORF">BVC80_645g106</name>
</gene>
<keyword evidence="1" id="KW-0732">Signal</keyword>
<evidence type="ECO:0000313" key="2">
    <source>
        <dbReference type="EMBL" id="OVA10774.1"/>
    </source>
</evidence>
<dbReference type="InParanoid" id="A0A200QK09"/>
<feature type="chain" id="PRO_5012803803" evidence="1">
    <location>
        <begin position="19"/>
        <end position="357"/>
    </location>
</feature>
<dbReference type="PANTHER" id="PTHR31656">
    <property type="entry name" value="ROOT CAP DOMAIN-CONTAINING PROTEIN"/>
    <property type="match status" value="1"/>
</dbReference>
<evidence type="ECO:0000256" key="1">
    <source>
        <dbReference type="SAM" id="SignalP"/>
    </source>
</evidence>
<dbReference type="Proteomes" id="UP000195402">
    <property type="component" value="Unassembled WGS sequence"/>
</dbReference>
<dbReference type="OMA" id="PRECPER"/>